<dbReference type="STRING" id="530564.Psta_2429"/>
<keyword evidence="3" id="KW-1185">Reference proteome</keyword>
<sequence>MIHFVAVRRGKPARQAARSGRSSAGKENLGHELPYGKLALPQVLLCEKAQQKFLRFGPWGDSVVWSFGNIHQRLVWIKGDKRDVE</sequence>
<organism evidence="2 3">
    <name type="scientific">Pirellula staleyi (strain ATCC 27377 / DSM 6068 / ICPB 4128)</name>
    <name type="common">Pirella staleyi</name>
    <dbReference type="NCBI Taxonomy" id="530564"/>
    <lineage>
        <taxon>Bacteria</taxon>
        <taxon>Pseudomonadati</taxon>
        <taxon>Planctomycetota</taxon>
        <taxon>Planctomycetia</taxon>
        <taxon>Pirellulales</taxon>
        <taxon>Pirellulaceae</taxon>
        <taxon>Pirellula</taxon>
    </lineage>
</organism>
<dbReference type="AlphaFoldDB" id="D2R4N3"/>
<dbReference type="EMBL" id="CP001848">
    <property type="protein sequence ID" value="ADB17099.1"/>
    <property type="molecule type" value="Genomic_DNA"/>
</dbReference>
<proteinExistence type="predicted"/>
<reference evidence="2 3" key="1">
    <citation type="journal article" date="2009" name="Stand. Genomic Sci.">
        <title>Complete genome sequence of Pirellula staleyi type strain (ATCC 27377).</title>
        <authorList>
            <person name="Clum A."/>
            <person name="Tindall B.J."/>
            <person name="Sikorski J."/>
            <person name="Ivanova N."/>
            <person name="Mavrommatis K."/>
            <person name="Lucas S."/>
            <person name="Glavina del Rio T."/>
            <person name="Nolan M."/>
            <person name="Chen F."/>
            <person name="Tice H."/>
            <person name="Pitluck S."/>
            <person name="Cheng J.F."/>
            <person name="Chertkov O."/>
            <person name="Brettin T."/>
            <person name="Han C."/>
            <person name="Detter J.C."/>
            <person name="Kuske C."/>
            <person name="Bruce D."/>
            <person name="Goodwin L."/>
            <person name="Ovchinikova G."/>
            <person name="Pati A."/>
            <person name="Mikhailova N."/>
            <person name="Chen A."/>
            <person name="Palaniappan K."/>
            <person name="Land M."/>
            <person name="Hauser L."/>
            <person name="Chang Y.J."/>
            <person name="Jeffries C.D."/>
            <person name="Chain P."/>
            <person name="Rohde M."/>
            <person name="Goker M."/>
            <person name="Bristow J."/>
            <person name="Eisen J.A."/>
            <person name="Markowitz V."/>
            <person name="Hugenholtz P."/>
            <person name="Kyrpides N.C."/>
            <person name="Klenk H.P."/>
            <person name="Lapidus A."/>
        </authorList>
    </citation>
    <scope>NUCLEOTIDE SEQUENCE [LARGE SCALE GENOMIC DNA]</scope>
    <source>
        <strain evidence="3">ATCC 27377 / DSM 6068 / ICPB 4128</strain>
    </source>
</reference>
<dbReference type="KEGG" id="psl:Psta_2429"/>
<accession>D2R4N3</accession>
<feature type="compositionally biased region" description="Basic residues" evidence="1">
    <location>
        <begin position="1"/>
        <end position="12"/>
    </location>
</feature>
<evidence type="ECO:0000313" key="3">
    <source>
        <dbReference type="Proteomes" id="UP000001887"/>
    </source>
</evidence>
<evidence type="ECO:0000313" key="2">
    <source>
        <dbReference type="EMBL" id="ADB17099.1"/>
    </source>
</evidence>
<evidence type="ECO:0000256" key="1">
    <source>
        <dbReference type="SAM" id="MobiDB-lite"/>
    </source>
</evidence>
<dbReference type="Proteomes" id="UP000001887">
    <property type="component" value="Chromosome"/>
</dbReference>
<dbReference type="HOGENOM" id="CLU_2509836_0_0_0"/>
<gene>
    <name evidence="2" type="ordered locus">Psta_2429</name>
</gene>
<feature type="region of interest" description="Disordered" evidence="1">
    <location>
        <begin position="1"/>
        <end position="29"/>
    </location>
</feature>
<feature type="compositionally biased region" description="Low complexity" evidence="1">
    <location>
        <begin position="13"/>
        <end position="25"/>
    </location>
</feature>
<name>D2R4N3_PIRSD</name>
<protein>
    <submittedName>
        <fullName evidence="2">Uncharacterized protein</fullName>
    </submittedName>
</protein>